<sequence>MRGKIGIVVGLAAGYVLGSRAGRERYEQIKSNFLKVWNTDPVQRQVGKVTDLGKSAALALPSALWDGAVKITKAATKNGTAGQRLDAAIRAGKDSADEVTRAAETTAASVEKAADSAAKKTTTTRKSTTSSGTASTRTKKSSGS</sequence>
<evidence type="ECO:0008006" key="4">
    <source>
        <dbReference type="Google" id="ProtNLM"/>
    </source>
</evidence>
<feature type="region of interest" description="Disordered" evidence="1">
    <location>
        <begin position="93"/>
        <end position="144"/>
    </location>
</feature>
<dbReference type="EMBL" id="CP119321">
    <property type="protein sequence ID" value="WEK12898.1"/>
    <property type="molecule type" value="Genomic_DNA"/>
</dbReference>
<protein>
    <recommendedName>
        <fullName evidence="4">YtxH domain-containing protein</fullName>
    </recommendedName>
</protein>
<evidence type="ECO:0000256" key="1">
    <source>
        <dbReference type="SAM" id="MobiDB-lite"/>
    </source>
</evidence>
<evidence type="ECO:0000313" key="2">
    <source>
        <dbReference type="EMBL" id="WEK12898.1"/>
    </source>
</evidence>
<accession>A0AAJ5W110</accession>
<proteinExistence type="predicted"/>
<name>A0AAJ5W110_9MICO</name>
<evidence type="ECO:0000313" key="3">
    <source>
        <dbReference type="Proteomes" id="UP001213972"/>
    </source>
</evidence>
<organism evidence="2 3">
    <name type="scientific">Candidatus Microbacterium phytovorans</name>
    <dbReference type="NCBI Taxonomy" id="3121374"/>
    <lineage>
        <taxon>Bacteria</taxon>
        <taxon>Bacillati</taxon>
        <taxon>Actinomycetota</taxon>
        <taxon>Actinomycetes</taxon>
        <taxon>Micrococcales</taxon>
        <taxon>Microbacteriaceae</taxon>
        <taxon>Microbacterium</taxon>
    </lineage>
</organism>
<dbReference type="Proteomes" id="UP001213972">
    <property type="component" value="Chromosome"/>
</dbReference>
<dbReference type="AlphaFoldDB" id="A0AAJ5W110"/>
<feature type="compositionally biased region" description="Low complexity" evidence="1">
    <location>
        <begin position="119"/>
        <end position="136"/>
    </location>
</feature>
<reference evidence="2" key="1">
    <citation type="submission" date="2023-03" db="EMBL/GenBank/DDBJ databases">
        <title>Andean soil-derived lignocellulolytic bacterial consortium as a source of novel taxa and putative plastic-active enzymes.</title>
        <authorList>
            <person name="Diaz-Garcia L."/>
            <person name="Chuvochina M."/>
            <person name="Feuerriegel G."/>
            <person name="Bunk B."/>
            <person name="Sproer C."/>
            <person name="Streit W.R."/>
            <person name="Rodriguez L.M."/>
            <person name="Overmann J."/>
            <person name="Jimenez D.J."/>
        </authorList>
    </citation>
    <scope>NUCLEOTIDE SEQUENCE</scope>
    <source>
        <strain evidence="2">MAG 4610</strain>
    </source>
</reference>
<gene>
    <name evidence="2" type="ORF">P0Y48_10535</name>
</gene>